<evidence type="ECO:0000313" key="1">
    <source>
        <dbReference type="EMBL" id="CAG9323966.1"/>
    </source>
</evidence>
<evidence type="ECO:0000313" key="2">
    <source>
        <dbReference type="Proteomes" id="UP001162131"/>
    </source>
</evidence>
<name>A0AAU9JD95_9CILI</name>
<comment type="caution">
    <text evidence="1">The sequence shown here is derived from an EMBL/GenBank/DDBJ whole genome shotgun (WGS) entry which is preliminary data.</text>
</comment>
<organism evidence="1 2">
    <name type="scientific">Blepharisma stoltei</name>
    <dbReference type="NCBI Taxonomy" id="1481888"/>
    <lineage>
        <taxon>Eukaryota</taxon>
        <taxon>Sar</taxon>
        <taxon>Alveolata</taxon>
        <taxon>Ciliophora</taxon>
        <taxon>Postciliodesmatophora</taxon>
        <taxon>Heterotrichea</taxon>
        <taxon>Heterotrichida</taxon>
        <taxon>Blepharismidae</taxon>
        <taxon>Blepharisma</taxon>
    </lineage>
</organism>
<proteinExistence type="predicted"/>
<gene>
    <name evidence="1" type="ORF">BSTOLATCC_MIC35230</name>
</gene>
<evidence type="ECO:0008006" key="3">
    <source>
        <dbReference type="Google" id="ProtNLM"/>
    </source>
</evidence>
<reference evidence="1" key="1">
    <citation type="submission" date="2021-09" db="EMBL/GenBank/DDBJ databases">
        <authorList>
            <consortium name="AG Swart"/>
            <person name="Singh M."/>
            <person name="Singh A."/>
            <person name="Seah K."/>
            <person name="Emmerich C."/>
        </authorList>
    </citation>
    <scope>NUCLEOTIDE SEQUENCE</scope>
    <source>
        <strain evidence="1">ATCC30299</strain>
    </source>
</reference>
<keyword evidence="2" id="KW-1185">Reference proteome</keyword>
<dbReference type="AlphaFoldDB" id="A0AAU9JD95"/>
<dbReference type="EMBL" id="CAJZBQ010000035">
    <property type="protein sequence ID" value="CAG9323966.1"/>
    <property type="molecule type" value="Genomic_DNA"/>
</dbReference>
<protein>
    <recommendedName>
        <fullName evidence="3">Transposase</fullName>
    </recommendedName>
</protein>
<dbReference type="Proteomes" id="UP001162131">
    <property type="component" value="Unassembled WGS sequence"/>
</dbReference>
<accession>A0AAU9JD95</accession>
<sequence>MAEQLPAIGYLHSIVYHNRDFGTGRFTTNNIENLWSRMKRLRAYKNGFHPRNDKELEDYALYFYWLLKHRSVSWKNWSFDRNT</sequence>